<dbReference type="PROSITE" id="PS51455">
    <property type="entry name" value="PIPK"/>
    <property type="match status" value="1"/>
</dbReference>
<dbReference type="FunFam" id="3.30.800.10:FF:000009">
    <property type="entry name" value="Phosphatidylinositol 4-phosphate 5-kinase its3"/>
    <property type="match status" value="1"/>
</dbReference>
<evidence type="ECO:0000256" key="1">
    <source>
        <dbReference type="ARBA" id="ARBA00000444"/>
    </source>
</evidence>
<keyword evidence="6 11" id="KW-0418">Kinase</keyword>
<organism evidence="14">
    <name type="scientific">Lichtheimia ramosa</name>
    <dbReference type="NCBI Taxonomy" id="688394"/>
    <lineage>
        <taxon>Eukaryota</taxon>
        <taxon>Fungi</taxon>
        <taxon>Fungi incertae sedis</taxon>
        <taxon>Mucoromycota</taxon>
        <taxon>Mucoromycotina</taxon>
        <taxon>Mucoromycetes</taxon>
        <taxon>Mucorales</taxon>
        <taxon>Lichtheimiaceae</taxon>
        <taxon>Lichtheimia</taxon>
    </lineage>
</organism>
<gene>
    <name evidence="14" type="ORF">LRAMOSA07998</name>
</gene>
<evidence type="ECO:0000256" key="7">
    <source>
        <dbReference type="ARBA" id="ARBA00022840"/>
    </source>
</evidence>
<name>A0A077WDK8_9FUNG</name>
<feature type="compositionally biased region" description="Basic and acidic residues" evidence="12">
    <location>
        <begin position="11"/>
        <end position="21"/>
    </location>
</feature>
<evidence type="ECO:0000256" key="2">
    <source>
        <dbReference type="ARBA" id="ARBA00012172"/>
    </source>
</evidence>
<evidence type="ECO:0000256" key="10">
    <source>
        <dbReference type="ARBA" id="ARBA00082306"/>
    </source>
</evidence>
<dbReference type="CDD" id="cd17303">
    <property type="entry name" value="PIPKc_PIP5K_yeast_like"/>
    <property type="match status" value="1"/>
</dbReference>
<dbReference type="AlphaFoldDB" id="A0A077WDK8"/>
<evidence type="ECO:0000313" key="14">
    <source>
        <dbReference type="EMBL" id="CDS05470.1"/>
    </source>
</evidence>
<sequence length="594" mass="68266">MSVALGQPLEQHQKEAPHRDPLSMPLLQECNKSTVPCTPPLSPNLDLSSSTNAIHDPVSTDLADPSTPPPSRSSTVKKTTTHLPVTSHITSIDNNDHPVPPADHNKQIPSKDHTFIKDLNDPLSRQPSISTSSSSDQVILQQVSTIEKVEEHHEEYENLTQYTTFQHNVSRPQPRLGYVDTDDEDDDSKQLSIGTRIAKGHRHYTLMYDMLTGIRIAVGRVSAKLWRDLSDQDFRAAHKLVFDVTGNELTPGVKYDFKFKDYAPWVFRHLRERFRVDAADYMMSLTNKYILSELSSPGKSKSFFYYSKDCRFIIKTIHHAEHRFLRRILKQYYNHVCENPNTLLSRFYGLHRIKLPRGRKIHFIVMGNVFPATKDLHLVFDLKGSTFGRFTPEERLATNPMTVLKDQNWIARSQKLRLGPEKRHVLIQQLERDIALLTSMNIMDYSMLIGIHDMERENTGDPEDQHLHIVRTEHMGPADGTRRASKATFVRNALKNTNSRLLDKKELPKRLSMERKHCVFYADDGGFQATNDDNQSESLLYFIGIIDILTPYNKLKKTEHLWKSITQDKRTISSVPAGEYGERFMHFMKLAVTQ</sequence>
<keyword evidence="5 11" id="KW-0547">Nucleotide-binding</keyword>
<dbReference type="Pfam" id="PF01504">
    <property type="entry name" value="PIP5K"/>
    <property type="match status" value="1"/>
</dbReference>
<dbReference type="Gene3D" id="3.30.810.10">
    <property type="entry name" value="2-Layer Sandwich"/>
    <property type="match status" value="1"/>
</dbReference>
<evidence type="ECO:0000256" key="12">
    <source>
        <dbReference type="SAM" id="MobiDB-lite"/>
    </source>
</evidence>
<feature type="region of interest" description="Disordered" evidence="12">
    <location>
        <begin position="1"/>
        <end position="109"/>
    </location>
</feature>
<reference evidence="14" key="1">
    <citation type="journal article" date="2014" name="Genome Announc.">
        <title>De novo whole-genome sequence and genome annotation of Lichtheimia ramosa.</title>
        <authorList>
            <person name="Linde J."/>
            <person name="Schwartze V."/>
            <person name="Binder U."/>
            <person name="Lass-Florl C."/>
            <person name="Voigt K."/>
            <person name="Horn F."/>
        </authorList>
    </citation>
    <scope>NUCLEOTIDE SEQUENCE</scope>
    <source>
        <strain evidence="14">JMRC FSU:6197</strain>
    </source>
</reference>
<dbReference type="InterPro" id="IPR002498">
    <property type="entry name" value="PInositol-4-P-4/5-kinase_core"/>
</dbReference>
<dbReference type="EC" id="2.7.1.68" evidence="2"/>
<dbReference type="Gene3D" id="3.30.800.10">
    <property type="entry name" value="Phosphatidylinositol Phosphate Kinase II Beta"/>
    <property type="match status" value="1"/>
</dbReference>
<accession>A0A077WDK8</accession>
<evidence type="ECO:0000256" key="5">
    <source>
        <dbReference type="ARBA" id="ARBA00022741"/>
    </source>
</evidence>
<feature type="compositionally biased region" description="Polar residues" evidence="12">
    <location>
        <begin position="82"/>
        <end position="93"/>
    </location>
</feature>
<dbReference type="GO" id="GO:0016308">
    <property type="term" value="F:1-phosphatidylinositol-4-phosphate 5-kinase activity"/>
    <property type="evidence" value="ECO:0007669"/>
    <property type="project" value="UniProtKB-EC"/>
</dbReference>
<keyword evidence="4 11" id="KW-0808">Transferase</keyword>
<dbReference type="GO" id="GO:0046854">
    <property type="term" value="P:phosphatidylinositol phosphate biosynthetic process"/>
    <property type="evidence" value="ECO:0007669"/>
    <property type="project" value="UniProtKB-ARBA"/>
</dbReference>
<proteinExistence type="predicted"/>
<dbReference type="SUPFAM" id="SSF56104">
    <property type="entry name" value="SAICAR synthase-like"/>
    <property type="match status" value="1"/>
</dbReference>
<keyword evidence="7 11" id="KW-0067">ATP-binding</keyword>
<evidence type="ECO:0000256" key="6">
    <source>
        <dbReference type="ARBA" id="ARBA00022777"/>
    </source>
</evidence>
<dbReference type="OrthoDB" id="2256559at2759"/>
<dbReference type="PANTHER" id="PTHR23086">
    <property type="entry name" value="PHOSPHATIDYLINOSITOL-4-PHOSPHATE 5-KINASE"/>
    <property type="match status" value="1"/>
</dbReference>
<protein>
    <recommendedName>
        <fullName evidence="2">1-phosphatidylinositol-4-phosphate 5-kinase</fullName>
        <ecNumber evidence="2">2.7.1.68</ecNumber>
    </recommendedName>
    <alternativeName>
        <fullName evidence="10">1-phosphatidylinositol 4-phosphate kinase</fullName>
    </alternativeName>
    <alternativeName>
        <fullName evidence="8">Diphosphoinositide kinase</fullName>
    </alternativeName>
    <alternativeName>
        <fullName evidence="9">PIP5K</fullName>
    </alternativeName>
</protein>
<evidence type="ECO:0000259" key="13">
    <source>
        <dbReference type="PROSITE" id="PS51455"/>
    </source>
</evidence>
<dbReference type="GO" id="GO:0005524">
    <property type="term" value="F:ATP binding"/>
    <property type="evidence" value="ECO:0007669"/>
    <property type="project" value="UniProtKB-UniRule"/>
</dbReference>
<dbReference type="InterPro" id="IPR027484">
    <property type="entry name" value="PInositol-4-P-5-kinase_N"/>
</dbReference>
<dbReference type="GO" id="GO:0005886">
    <property type="term" value="C:plasma membrane"/>
    <property type="evidence" value="ECO:0007669"/>
    <property type="project" value="TreeGrafter"/>
</dbReference>
<evidence type="ECO:0000256" key="8">
    <source>
        <dbReference type="ARBA" id="ARBA00078403"/>
    </source>
</evidence>
<dbReference type="PANTHER" id="PTHR23086:SF8">
    <property type="entry name" value="PHOSPHATIDYLINOSITOL 5-PHOSPHATE 4-KINASE, ISOFORM A"/>
    <property type="match status" value="1"/>
</dbReference>
<comment type="catalytic activity">
    <reaction evidence="1">
        <text>a 1,2-diacyl-sn-glycero-3-phospho-(1D-myo-inositol 4-phosphate) + ATP = a 1,2-diacyl-sn-glycero-3-phospho-(1D-myo-inositol-4,5-bisphosphate) + ADP + H(+)</text>
        <dbReference type="Rhea" id="RHEA:14425"/>
        <dbReference type="ChEBI" id="CHEBI:15378"/>
        <dbReference type="ChEBI" id="CHEBI:30616"/>
        <dbReference type="ChEBI" id="CHEBI:58178"/>
        <dbReference type="ChEBI" id="CHEBI:58456"/>
        <dbReference type="ChEBI" id="CHEBI:456216"/>
        <dbReference type="EC" id="2.7.1.68"/>
    </reaction>
</comment>
<feature type="domain" description="PIPK" evidence="13">
    <location>
        <begin position="200"/>
        <end position="592"/>
    </location>
</feature>
<dbReference type="InterPro" id="IPR023610">
    <property type="entry name" value="PInositol-4/5-P-5/4-kinase"/>
</dbReference>
<dbReference type="SMART" id="SM00330">
    <property type="entry name" value="PIPKc"/>
    <property type="match status" value="1"/>
</dbReference>
<dbReference type="EMBL" id="LK023316">
    <property type="protein sequence ID" value="CDS05470.1"/>
    <property type="molecule type" value="Genomic_DNA"/>
</dbReference>
<dbReference type="InterPro" id="IPR027483">
    <property type="entry name" value="PInositol-4-P-4/5-kinase_C_sf"/>
</dbReference>
<keyword evidence="3" id="KW-0597">Phosphoprotein</keyword>
<evidence type="ECO:0000256" key="11">
    <source>
        <dbReference type="PROSITE-ProRule" id="PRU00781"/>
    </source>
</evidence>
<evidence type="ECO:0000256" key="9">
    <source>
        <dbReference type="ARBA" id="ARBA00080374"/>
    </source>
</evidence>
<evidence type="ECO:0000256" key="3">
    <source>
        <dbReference type="ARBA" id="ARBA00022553"/>
    </source>
</evidence>
<evidence type="ECO:0000256" key="4">
    <source>
        <dbReference type="ARBA" id="ARBA00022679"/>
    </source>
</evidence>